<name>A0A0G4MRB6_VERLO</name>
<dbReference type="AlphaFoldDB" id="A0A0G4MRB6"/>
<proteinExistence type="predicted"/>
<reference evidence="2" key="1">
    <citation type="submission" date="2015-05" db="EMBL/GenBank/DDBJ databases">
        <authorList>
            <person name="Fogelqvist Johan"/>
        </authorList>
    </citation>
    <scope>NUCLEOTIDE SEQUENCE [LARGE SCALE GENOMIC DNA]</scope>
</reference>
<evidence type="ECO:0008006" key="3">
    <source>
        <dbReference type="Google" id="ProtNLM"/>
    </source>
</evidence>
<organism evidence="1 2">
    <name type="scientific">Verticillium longisporum</name>
    <name type="common">Verticillium dahliae var. longisporum</name>
    <dbReference type="NCBI Taxonomy" id="100787"/>
    <lineage>
        <taxon>Eukaryota</taxon>
        <taxon>Fungi</taxon>
        <taxon>Dikarya</taxon>
        <taxon>Ascomycota</taxon>
        <taxon>Pezizomycotina</taxon>
        <taxon>Sordariomycetes</taxon>
        <taxon>Hypocreomycetidae</taxon>
        <taxon>Glomerellales</taxon>
        <taxon>Plectosphaerellaceae</taxon>
        <taxon>Verticillium</taxon>
    </lineage>
</organism>
<evidence type="ECO:0000313" key="1">
    <source>
        <dbReference type="EMBL" id="CRK36655.1"/>
    </source>
</evidence>
<feature type="non-terminal residue" evidence="1">
    <location>
        <position position="58"/>
    </location>
</feature>
<dbReference type="EMBL" id="CVQI01029236">
    <property type="protein sequence ID" value="CRK36655.1"/>
    <property type="molecule type" value="Genomic_DNA"/>
</dbReference>
<gene>
    <name evidence="1" type="ORF">BN1723_018619</name>
</gene>
<sequence>MFKTRLPIEDQEREAFGLRKDQSITVRIRAIDLERTRLVVDPLTAELPSNEAKPKKEK</sequence>
<dbReference type="Proteomes" id="UP000045706">
    <property type="component" value="Unassembled WGS sequence"/>
</dbReference>
<evidence type="ECO:0000313" key="2">
    <source>
        <dbReference type="Proteomes" id="UP000045706"/>
    </source>
</evidence>
<protein>
    <recommendedName>
        <fullName evidence="3">S1 motif domain-containing protein</fullName>
    </recommendedName>
</protein>
<accession>A0A0G4MRB6</accession>